<dbReference type="InterPro" id="IPR037185">
    <property type="entry name" value="EmrE-like"/>
</dbReference>
<evidence type="ECO:0000256" key="3">
    <source>
        <dbReference type="ARBA" id="ARBA00022475"/>
    </source>
</evidence>
<comment type="subcellular location">
    <subcellularLocation>
        <location evidence="1">Cell membrane</location>
        <topology evidence="1">Multi-pass membrane protein</topology>
    </subcellularLocation>
</comment>
<keyword evidence="5 7" id="KW-1133">Transmembrane helix</keyword>
<dbReference type="PANTHER" id="PTHR32322">
    <property type="entry name" value="INNER MEMBRANE TRANSPORTER"/>
    <property type="match status" value="1"/>
</dbReference>
<evidence type="ECO:0000256" key="4">
    <source>
        <dbReference type="ARBA" id="ARBA00022692"/>
    </source>
</evidence>
<evidence type="ECO:0000256" key="1">
    <source>
        <dbReference type="ARBA" id="ARBA00004651"/>
    </source>
</evidence>
<dbReference type="EMBL" id="SMAA01000026">
    <property type="protein sequence ID" value="TCS75951.1"/>
    <property type="molecule type" value="Genomic_DNA"/>
</dbReference>
<dbReference type="InterPro" id="IPR000620">
    <property type="entry name" value="EamA_dom"/>
</dbReference>
<dbReference type="InterPro" id="IPR050638">
    <property type="entry name" value="AA-Vitamin_Transporters"/>
</dbReference>
<feature type="domain" description="EamA" evidence="8">
    <location>
        <begin position="153"/>
        <end position="294"/>
    </location>
</feature>
<accession>A0A4R3K1V4</accession>
<dbReference type="Proteomes" id="UP000295188">
    <property type="component" value="Unassembled WGS sequence"/>
</dbReference>
<dbReference type="Gene3D" id="1.10.3730.20">
    <property type="match status" value="1"/>
</dbReference>
<dbReference type="RefSeq" id="WP_132551537.1">
    <property type="nucleotide sequence ID" value="NZ_SMAA01000026.1"/>
</dbReference>
<feature type="transmembrane region" description="Helical" evidence="7">
    <location>
        <begin position="182"/>
        <end position="201"/>
    </location>
</feature>
<feature type="transmembrane region" description="Helical" evidence="7">
    <location>
        <begin position="221"/>
        <end position="242"/>
    </location>
</feature>
<comment type="caution">
    <text evidence="9">The sequence shown here is derived from an EMBL/GenBank/DDBJ whole genome shotgun (WGS) entry which is preliminary data.</text>
</comment>
<keyword evidence="4 7" id="KW-0812">Transmembrane</keyword>
<feature type="transmembrane region" description="Helical" evidence="7">
    <location>
        <begin position="37"/>
        <end position="55"/>
    </location>
</feature>
<dbReference type="AlphaFoldDB" id="A0A4R3K1V4"/>
<keyword evidence="3" id="KW-1003">Cell membrane</keyword>
<name>A0A4R3K1V4_9FIRM</name>
<feature type="transmembrane region" description="Helical" evidence="7">
    <location>
        <begin position="7"/>
        <end position="25"/>
    </location>
</feature>
<dbReference type="OrthoDB" id="1682095at2"/>
<dbReference type="Pfam" id="PF00892">
    <property type="entry name" value="EamA"/>
    <property type="match status" value="2"/>
</dbReference>
<reference evidence="9 10" key="1">
    <citation type="submission" date="2019-03" db="EMBL/GenBank/DDBJ databases">
        <title>Genomic Encyclopedia of Type Strains, Phase IV (KMG-IV): sequencing the most valuable type-strain genomes for metagenomic binning, comparative biology and taxonomic classification.</title>
        <authorList>
            <person name="Goeker M."/>
        </authorList>
    </citation>
    <scope>NUCLEOTIDE SEQUENCE [LARGE SCALE GENOMIC DNA]</scope>
    <source>
        <strain evidence="9 10">DSM 20467</strain>
    </source>
</reference>
<dbReference type="SUPFAM" id="SSF103481">
    <property type="entry name" value="Multidrug resistance efflux transporter EmrE"/>
    <property type="match status" value="2"/>
</dbReference>
<evidence type="ECO:0000256" key="6">
    <source>
        <dbReference type="ARBA" id="ARBA00023136"/>
    </source>
</evidence>
<evidence type="ECO:0000313" key="9">
    <source>
        <dbReference type="EMBL" id="TCS75951.1"/>
    </source>
</evidence>
<sequence>MTSRAKAYIAALVYVMIIGLSFMFVKIALQSAEPLDILADRFSIAFLAGSFILIIKKIKLHIKFKDLLAILPLAMFYPVLFFSFQAFGLAYATSAEAGIIQACIPILTLLLAMAFLKENSSARENIFTLLSVSGVIYIFVMSGSSAQYTDIVGMVLIFFSSLAAACYNVMAKNLTRKYSAIMLTYFMTVLGMLVFNCAALSQHIMNNTVRDYFLPFTDGSFLWSVLYLGILSSLGSAFLSNYALGKIEAAKMSVFTNLGTLITIAAGVLFLQEQLHYFQLIGAVPIILGVIGTNYFAAKRELKK</sequence>
<feature type="transmembrane region" description="Helical" evidence="7">
    <location>
        <begin position="151"/>
        <end position="170"/>
    </location>
</feature>
<evidence type="ECO:0000256" key="2">
    <source>
        <dbReference type="ARBA" id="ARBA00007362"/>
    </source>
</evidence>
<feature type="transmembrane region" description="Helical" evidence="7">
    <location>
        <begin position="67"/>
        <end position="92"/>
    </location>
</feature>
<feature type="transmembrane region" description="Helical" evidence="7">
    <location>
        <begin position="277"/>
        <end position="298"/>
    </location>
</feature>
<feature type="domain" description="EamA" evidence="8">
    <location>
        <begin position="6"/>
        <end position="139"/>
    </location>
</feature>
<evidence type="ECO:0000256" key="5">
    <source>
        <dbReference type="ARBA" id="ARBA00022989"/>
    </source>
</evidence>
<feature type="transmembrane region" description="Helical" evidence="7">
    <location>
        <begin position="98"/>
        <end position="115"/>
    </location>
</feature>
<comment type="similarity">
    <text evidence="2">Belongs to the EamA transporter family.</text>
</comment>
<dbReference type="GO" id="GO:0005886">
    <property type="term" value="C:plasma membrane"/>
    <property type="evidence" value="ECO:0007669"/>
    <property type="project" value="UniProtKB-SubCell"/>
</dbReference>
<gene>
    <name evidence="9" type="ORF">EDC37_12618</name>
</gene>
<keyword evidence="6 7" id="KW-0472">Membrane</keyword>
<organism evidence="9 10">
    <name type="scientific">Pectinatus cerevisiiphilus</name>
    <dbReference type="NCBI Taxonomy" id="86956"/>
    <lineage>
        <taxon>Bacteria</taxon>
        <taxon>Bacillati</taxon>
        <taxon>Bacillota</taxon>
        <taxon>Negativicutes</taxon>
        <taxon>Selenomonadales</taxon>
        <taxon>Selenomonadaceae</taxon>
        <taxon>Pectinatus</taxon>
    </lineage>
</organism>
<keyword evidence="10" id="KW-1185">Reference proteome</keyword>
<evidence type="ECO:0000313" key="10">
    <source>
        <dbReference type="Proteomes" id="UP000295188"/>
    </source>
</evidence>
<proteinExistence type="inferred from homology"/>
<feature type="transmembrane region" description="Helical" evidence="7">
    <location>
        <begin position="254"/>
        <end position="271"/>
    </location>
</feature>
<feature type="transmembrane region" description="Helical" evidence="7">
    <location>
        <begin position="127"/>
        <end position="145"/>
    </location>
</feature>
<dbReference type="PANTHER" id="PTHR32322:SF18">
    <property type="entry name" value="S-ADENOSYLMETHIONINE_S-ADENOSYLHOMOCYSTEINE TRANSPORTER"/>
    <property type="match status" value="1"/>
</dbReference>
<protein>
    <submittedName>
        <fullName evidence="9">Drug/metabolite transporter (DMT)-like permease</fullName>
    </submittedName>
</protein>
<evidence type="ECO:0000256" key="7">
    <source>
        <dbReference type="SAM" id="Phobius"/>
    </source>
</evidence>
<evidence type="ECO:0000259" key="8">
    <source>
        <dbReference type="Pfam" id="PF00892"/>
    </source>
</evidence>